<proteinExistence type="predicted"/>
<dbReference type="PANTHER" id="PTHR37162">
    <property type="entry name" value="HAT FAMILY DIMERISATION DOMAINCONTAINING PROTEIN-RELATED"/>
    <property type="match status" value="1"/>
</dbReference>
<dbReference type="AlphaFoldDB" id="A0A6J8D6H6"/>
<dbReference type="OrthoDB" id="6148792at2759"/>
<organism evidence="1 2">
    <name type="scientific">Mytilus coruscus</name>
    <name type="common">Sea mussel</name>
    <dbReference type="NCBI Taxonomy" id="42192"/>
    <lineage>
        <taxon>Eukaryota</taxon>
        <taxon>Metazoa</taxon>
        <taxon>Spiralia</taxon>
        <taxon>Lophotrochozoa</taxon>
        <taxon>Mollusca</taxon>
        <taxon>Bivalvia</taxon>
        <taxon>Autobranchia</taxon>
        <taxon>Pteriomorphia</taxon>
        <taxon>Mytilida</taxon>
        <taxon>Mytiloidea</taxon>
        <taxon>Mytilidae</taxon>
        <taxon>Mytilinae</taxon>
        <taxon>Mytilus</taxon>
    </lineage>
</organism>
<keyword evidence="2" id="KW-1185">Reference proteome</keyword>
<protein>
    <submittedName>
        <fullName evidence="1">Uncharacterized protein</fullName>
    </submittedName>
</protein>
<name>A0A6J8D6H6_MYTCO</name>
<reference evidence="1 2" key="1">
    <citation type="submission" date="2020-06" db="EMBL/GenBank/DDBJ databases">
        <authorList>
            <person name="Li R."/>
            <person name="Bekaert M."/>
        </authorList>
    </citation>
    <scope>NUCLEOTIDE SEQUENCE [LARGE SCALE GENOMIC DNA]</scope>
    <source>
        <strain evidence="2">wild</strain>
    </source>
</reference>
<gene>
    <name evidence="1" type="ORF">MCOR_36682</name>
</gene>
<dbReference type="PANTHER" id="PTHR37162:SF1">
    <property type="entry name" value="BED-TYPE DOMAIN-CONTAINING PROTEIN"/>
    <property type="match status" value="1"/>
</dbReference>
<dbReference type="EMBL" id="CACVKT020006619">
    <property type="protein sequence ID" value="CAC5402734.1"/>
    <property type="molecule type" value="Genomic_DNA"/>
</dbReference>
<evidence type="ECO:0000313" key="1">
    <source>
        <dbReference type="EMBL" id="CAC5402734.1"/>
    </source>
</evidence>
<accession>A0A6J8D6H6</accession>
<sequence>MQANVSDQPISVLVFFTIHRIQSRQALTCAVHSTRRENYKQFQEFTETDPMKIIKHCSTRWLSLERCVQRTLQQWPALKSYFQSHAECEKPGRINRCMQYFTSDQMWLYFAFLEFVMPILNDFNVMFLAGESMIGNLHTEVVRLLRKMMGKFVTTSTITAQSDITKIDFRCTDNQQDNTRIAVGMKVRVFLSDNDDLAPQTVNNFFSTVREFYCTMTETMIKKFPFQDKVLRGISFLNPLSKDKLSPDEGKFFVSLVSQHCPKDERKGKPNELAFLKAHTGDIPPELLPSGRDAAESYMHDIGSSLKLPRDFAPNPFYTEDDMLECENTLKMRYPNLHVLISECLNNNDKPLQDAAEYIIQITKNILSR</sequence>
<evidence type="ECO:0000313" key="2">
    <source>
        <dbReference type="Proteomes" id="UP000507470"/>
    </source>
</evidence>
<dbReference type="Proteomes" id="UP000507470">
    <property type="component" value="Unassembled WGS sequence"/>
</dbReference>